<keyword evidence="1" id="KW-0732">Signal</keyword>
<feature type="chain" id="PRO_5040510108" description="Kazal-like domain-containing protein" evidence="1">
    <location>
        <begin position="21"/>
        <end position="81"/>
    </location>
</feature>
<evidence type="ECO:0000313" key="2">
    <source>
        <dbReference type="EMBL" id="KAJ6636444.1"/>
    </source>
</evidence>
<name>A0A9Q0MRS3_9DIPT</name>
<evidence type="ECO:0000256" key="1">
    <source>
        <dbReference type="SAM" id="SignalP"/>
    </source>
</evidence>
<dbReference type="AlphaFoldDB" id="A0A9Q0MRS3"/>
<evidence type="ECO:0008006" key="4">
    <source>
        <dbReference type="Google" id="ProtNLM"/>
    </source>
</evidence>
<dbReference type="Gene3D" id="3.30.60.30">
    <property type="match status" value="1"/>
</dbReference>
<gene>
    <name evidence="2" type="ORF">Bhyg_15034</name>
</gene>
<feature type="signal peptide" evidence="1">
    <location>
        <begin position="1"/>
        <end position="20"/>
    </location>
</feature>
<evidence type="ECO:0000313" key="3">
    <source>
        <dbReference type="Proteomes" id="UP001151699"/>
    </source>
</evidence>
<reference evidence="2" key="1">
    <citation type="submission" date="2022-07" db="EMBL/GenBank/DDBJ databases">
        <authorList>
            <person name="Trinca V."/>
            <person name="Uliana J.V.C."/>
            <person name="Torres T.T."/>
            <person name="Ward R.J."/>
            <person name="Monesi N."/>
        </authorList>
    </citation>
    <scope>NUCLEOTIDE SEQUENCE</scope>
    <source>
        <strain evidence="2">HSMRA1968</strain>
        <tissue evidence="2">Whole embryos</tissue>
    </source>
</reference>
<organism evidence="2 3">
    <name type="scientific">Pseudolycoriella hygida</name>
    <dbReference type="NCBI Taxonomy" id="35572"/>
    <lineage>
        <taxon>Eukaryota</taxon>
        <taxon>Metazoa</taxon>
        <taxon>Ecdysozoa</taxon>
        <taxon>Arthropoda</taxon>
        <taxon>Hexapoda</taxon>
        <taxon>Insecta</taxon>
        <taxon>Pterygota</taxon>
        <taxon>Neoptera</taxon>
        <taxon>Endopterygota</taxon>
        <taxon>Diptera</taxon>
        <taxon>Nematocera</taxon>
        <taxon>Sciaroidea</taxon>
        <taxon>Sciaridae</taxon>
        <taxon>Pseudolycoriella</taxon>
    </lineage>
</organism>
<dbReference type="EMBL" id="WJQU01000004">
    <property type="protein sequence ID" value="KAJ6636444.1"/>
    <property type="molecule type" value="Genomic_DNA"/>
</dbReference>
<protein>
    <recommendedName>
        <fullName evidence="4">Kazal-like domain-containing protein</fullName>
    </recommendedName>
</protein>
<keyword evidence="3" id="KW-1185">Reference proteome</keyword>
<dbReference type="Proteomes" id="UP001151699">
    <property type="component" value="Chromosome C"/>
</dbReference>
<proteinExistence type="predicted"/>
<comment type="caution">
    <text evidence="2">The sequence shown here is derived from an EMBL/GenBank/DDBJ whole genome shotgun (WGS) entry which is preliminary data.</text>
</comment>
<sequence length="81" mass="9229">MKNSILIFVCFALMILTIRADVPIPCVWCTYEHYDPVCAVPTIYNDDRGSPKTFQNSCVVTAQDCGFTKPQFEILYKGRCK</sequence>
<dbReference type="OrthoDB" id="7478217at2759"/>
<accession>A0A9Q0MRS3</accession>